<feature type="compositionally biased region" description="Basic and acidic residues" evidence="1">
    <location>
        <begin position="282"/>
        <end position="298"/>
    </location>
</feature>
<geneLocation type="plasmid" evidence="2">
    <name>pKPC3_SZ</name>
</geneLocation>
<protein>
    <submittedName>
        <fullName evidence="2">Replication protein A</fullName>
    </submittedName>
</protein>
<dbReference type="EMBL" id="KU302800">
    <property type="protein sequence ID" value="AMP35159.1"/>
    <property type="molecule type" value="Genomic_DNA"/>
</dbReference>
<organism evidence="2">
    <name type="scientific">Enterobacter cloacae</name>
    <dbReference type="NCBI Taxonomy" id="550"/>
    <lineage>
        <taxon>Bacteria</taxon>
        <taxon>Pseudomonadati</taxon>
        <taxon>Pseudomonadota</taxon>
        <taxon>Gammaproteobacteria</taxon>
        <taxon>Enterobacterales</taxon>
        <taxon>Enterobacteriaceae</taxon>
        <taxon>Enterobacter</taxon>
        <taxon>Enterobacter cloacae complex</taxon>
    </lineage>
</organism>
<name>A0A142BQ01_ENTCL</name>
<evidence type="ECO:0000256" key="1">
    <source>
        <dbReference type="SAM" id="MobiDB-lite"/>
    </source>
</evidence>
<sequence>MHDPNEIERERNLKTLRPRKHEIDFFIADEVELSGFRDEMASMEHPFFALKGGDDKVREYVSGNVILTVRPSVGIGLATVFDKDIWIYAISKLQEAINNGEGTSREVYFTPYDFFVTTNRDKGGKSYKELEKGLDRLKGTTIKTNILYSEQKNELAGFGLIDDWKLNVEKKGKLDIGMVMIRLPEWLYQALQKKKILKISPDYFRIRKAIDRRIYEIARKHCGNQGEFQISLEKLHLKTGSSALLKMFRHNVKQLAKTNDLPDYSIQYDLERDMVMFTNRNLKPEQVEKEQKREQGKREIHKLKNQLNEGKNEKGKQSGRKYVVDICNPGEPDSEIPPGFRG</sequence>
<dbReference type="InterPro" id="IPR018777">
    <property type="entry name" value="Replication_initiator_prot_A"/>
</dbReference>
<dbReference type="AlphaFoldDB" id="A0A142BQ01"/>
<dbReference type="Pfam" id="PF10134">
    <property type="entry name" value="RPA"/>
    <property type="match status" value="1"/>
</dbReference>
<accession>A0A142BQ01</accession>
<dbReference type="RefSeq" id="WP_080398146.1">
    <property type="nucleotide sequence ID" value="NZ_KU302800.1"/>
</dbReference>
<evidence type="ECO:0000313" key="2">
    <source>
        <dbReference type="EMBL" id="AMP35159.1"/>
    </source>
</evidence>
<keyword evidence="2" id="KW-0614">Plasmid</keyword>
<feature type="region of interest" description="Disordered" evidence="1">
    <location>
        <begin position="282"/>
        <end position="342"/>
    </location>
</feature>
<reference evidence="2" key="1">
    <citation type="journal article" date="2016" name="Antimicrob. Agents Chemother.">
        <title>Genomic characterization of Enterobacter cloacae isolates from China that co-produce KPC-3 and NDM-1 carbapenemases.</title>
        <authorList>
            <person name="Du H."/>
            <person name="Chen L."/>
            <person name="Chavda K.D."/>
            <person name="Pandey R."/>
            <person name="Zhang H."/>
            <person name="Xie X."/>
            <person name="Tang Y.W."/>
            <person name="Kreiswirth B.N."/>
        </authorList>
    </citation>
    <scope>NUCLEOTIDE SEQUENCE</scope>
    <source>
        <strain evidence="2">SZECL1</strain>
        <plasmid evidence="2">pKPC3_SZ</plasmid>
    </source>
</reference>
<proteinExistence type="predicted"/>